<dbReference type="InterPro" id="IPR018294">
    <property type="entry name" value="ISPD_synthase_CS"/>
</dbReference>
<evidence type="ECO:0000256" key="4">
    <source>
        <dbReference type="ARBA" id="ARBA00022679"/>
    </source>
</evidence>
<dbReference type="PANTHER" id="PTHR32125">
    <property type="entry name" value="2-C-METHYL-D-ERYTHRITOL 4-PHOSPHATE CYTIDYLYLTRANSFERASE, CHLOROPLASTIC"/>
    <property type="match status" value="1"/>
</dbReference>
<reference key="1">
    <citation type="submission" date="2011-09" db="EMBL/GenBank/DDBJ databases">
        <title>Genomic characterization of the Taylorella genus.</title>
        <authorList>
            <person name="Hebert L."/>
            <person name="Moumen B."/>
            <person name="Pons N."/>
            <person name="Duquesne F."/>
            <person name="Breuil M.-F."/>
            <person name="Goux D."/>
            <person name="Batto J.-M."/>
            <person name="Renault P."/>
            <person name="Laugier C."/>
            <person name="Petry S."/>
        </authorList>
    </citation>
    <scope>NUCLEOTIDE SEQUENCE</scope>
    <source>
        <strain>MCE3</strain>
    </source>
</reference>
<reference evidence="8 9" key="2">
    <citation type="journal article" date="2012" name="PLoS ONE">
        <title>Genomic characterization of the taylorella genus.</title>
        <authorList>
            <person name="Hebert L."/>
            <person name="Moumen B."/>
            <person name="Pons N."/>
            <person name="Duquesne F."/>
            <person name="Breuil M.F."/>
            <person name="Goux D."/>
            <person name="Batto J.M."/>
            <person name="Laugier C."/>
            <person name="Renault P."/>
            <person name="Petry S."/>
        </authorList>
    </citation>
    <scope>NUCLEOTIDE SEQUENCE [LARGE SCALE GENOMIC DNA]</scope>
    <source>
        <strain evidence="8 9">MCE3</strain>
    </source>
</reference>
<dbReference type="Pfam" id="PF01128">
    <property type="entry name" value="IspD"/>
    <property type="match status" value="1"/>
</dbReference>
<evidence type="ECO:0000256" key="2">
    <source>
        <dbReference type="ARBA" id="ARBA00004787"/>
    </source>
</evidence>
<keyword evidence="4 7" id="KW-0808">Transferase</keyword>
<dbReference type="HOGENOM" id="CLU_061281_3_1_4"/>
<comment type="similarity">
    <text evidence="3 7">Belongs to the IspD/TarI cytidylyltransferase family. IspD subfamily.</text>
</comment>
<dbReference type="InterPro" id="IPR001228">
    <property type="entry name" value="IspD"/>
</dbReference>
<evidence type="ECO:0000256" key="7">
    <source>
        <dbReference type="HAMAP-Rule" id="MF_00108"/>
    </source>
</evidence>
<accession>G4QAA5</accession>
<evidence type="ECO:0000256" key="3">
    <source>
        <dbReference type="ARBA" id="ARBA00009789"/>
    </source>
</evidence>
<dbReference type="eggNOG" id="COG1211">
    <property type="taxonomic scope" value="Bacteria"/>
</dbReference>
<keyword evidence="6 7" id="KW-0414">Isoprene biosynthesis</keyword>
<dbReference type="PANTHER" id="PTHR32125:SF4">
    <property type="entry name" value="2-C-METHYL-D-ERYTHRITOL 4-PHOSPHATE CYTIDYLYLTRANSFERASE, CHLOROPLASTIC"/>
    <property type="match status" value="1"/>
</dbReference>
<keyword evidence="9" id="KW-1185">Reference proteome</keyword>
<dbReference type="EMBL" id="CP003059">
    <property type="protein sequence ID" value="AEP36274.1"/>
    <property type="molecule type" value="Genomic_DNA"/>
</dbReference>
<feature type="site" description="Positions MEP for the nucleophilic attack" evidence="7">
    <location>
        <position position="215"/>
    </location>
</feature>
<dbReference type="InterPro" id="IPR050088">
    <property type="entry name" value="IspD/TarI_cytidylyltransf_bact"/>
</dbReference>
<dbReference type="UniPathway" id="UPA00056">
    <property type="reaction ID" value="UER00093"/>
</dbReference>
<dbReference type="NCBIfam" id="TIGR00453">
    <property type="entry name" value="ispD"/>
    <property type="match status" value="1"/>
</dbReference>
<dbReference type="InterPro" id="IPR029044">
    <property type="entry name" value="Nucleotide-diphossugar_trans"/>
</dbReference>
<dbReference type="InterPro" id="IPR034683">
    <property type="entry name" value="IspD/TarI"/>
</dbReference>
<keyword evidence="5 7" id="KW-0548">Nucleotidyltransferase</keyword>
<dbReference type="RefSeq" id="WP_014111172.1">
    <property type="nucleotide sequence ID" value="NC_016043.1"/>
</dbReference>
<dbReference type="STRING" id="1008459.TASI_0499"/>
<dbReference type="OrthoDB" id="9806837at2"/>
<feature type="site" description="Positions MEP for the nucleophilic attack" evidence="7">
    <location>
        <position position="162"/>
    </location>
</feature>
<comment type="pathway">
    <text evidence="2 7">Isoprenoid biosynthesis; isopentenyl diphosphate biosynthesis via DXP pathway; isopentenyl diphosphate from 1-deoxy-D-xylulose 5-phosphate: step 2/6.</text>
</comment>
<gene>
    <name evidence="7" type="primary">ispD</name>
    <name evidence="8" type="ordered locus">TASI_0499</name>
</gene>
<proteinExistence type="inferred from homology"/>
<dbReference type="KEGG" id="tas:TASI_0499"/>
<dbReference type="EC" id="2.7.7.60" evidence="7"/>
<dbReference type="PROSITE" id="PS01295">
    <property type="entry name" value="ISPD"/>
    <property type="match status" value="1"/>
</dbReference>
<dbReference type="HAMAP" id="MF_00108">
    <property type="entry name" value="IspD"/>
    <property type="match status" value="1"/>
</dbReference>
<dbReference type="FunFam" id="3.90.550.10:FF:000003">
    <property type="entry name" value="2-C-methyl-D-erythritol 4-phosphate cytidylyltransferase"/>
    <property type="match status" value="1"/>
</dbReference>
<evidence type="ECO:0000313" key="9">
    <source>
        <dbReference type="Proteomes" id="UP000009284"/>
    </source>
</evidence>
<dbReference type="SUPFAM" id="SSF53448">
    <property type="entry name" value="Nucleotide-diphospho-sugar transferases"/>
    <property type="match status" value="1"/>
</dbReference>
<dbReference type="Proteomes" id="UP000009284">
    <property type="component" value="Chromosome"/>
</dbReference>
<evidence type="ECO:0000256" key="5">
    <source>
        <dbReference type="ARBA" id="ARBA00022695"/>
    </source>
</evidence>
<evidence type="ECO:0000313" key="8">
    <source>
        <dbReference type="EMBL" id="AEP36274.1"/>
    </source>
</evidence>
<feature type="site" description="Transition state stabilizer" evidence="7">
    <location>
        <position position="15"/>
    </location>
</feature>
<comment type="catalytic activity">
    <reaction evidence="1 7">
        <text>2-C-methyl-D-erythritol 4-phosphate + CTP + H(+) = 4-CDP-2-C-methyl-D-erythritol + diphosphate</text>
        <dbReference type="Rhea" id="RHEA:13429"/>
        <dbReference type="ChEBI" id="CHEBI:15378"/>
        <dbReference type="ChEBI" id="CHEBI:33019"/>
        <dbReference type="ChEBI" id="CHEBI:37563"/>
        <dbReference type="ChEBI" id="CHEBI:57823"/>
        <dbReference type="ChEBI" id="CHEBI:58262"/>
        <dbReference type="EC" id="2.7.7.60"/>
    </reaction>
</comment>
<dbReference type="Gene3D" id="3.90.550.10">
    <property type="entry name" value="Spore Coat Polysaccharide Biosynthesis Protein SpsA, Chain A"/>
    <property type="match status" value="1"/>
</dbReference>
<feature type="site" description="Transition state stabilizer" evidence="7">
    <location>
        <position position="31"/>
    </location>
</feature>
<evidence type="ECO:0000256" key="1">
    <source>
        <dbReference type="ARBA" id="ARBA00001282"/>
    </source>
</evidence>
<organism evidence="8 9">
    <name type="scientific">Taylorella asinigenitalis (strain MCE3)</name>
    <dbReference type="NCBI Taxonomy" id="1008459"/>
    <lineage>
        <taxon>Bacteria</taxon>
        <taxon>Pseudomonadati</taxon>
        <taxon>Pseudomonadota</taxon>
        <taxon>Betaproteobacteria</taxon>
        <taxon>Burkholderiales</taxon>
        <taxon>Alcaligenaceae</taxon>
        <taxon>Taylorella</taxon>
    </lineage>
</organism>
<sequence>MAVFAIIPAGGVGLRAIKNPTSTTIGENIPKQYQMLASLPMIMHSIATLHANRLIKSIHIGVAESDEWAEELELPEHCHLYRTGGPNRADTVLNTLEAIDFNDSDWVLVHDAARPGLQDEDLQRLIDTCLDTGIGGILAYPVGDTIKLSQEDVSLVASTVDRKNLWQAQTPQMFKAKELRDALHTHSSLVTDEASAIEASGGAVQLVKGSRLNFKVTWPEDFEMMEHLIIAKGKGMR</sequence>
<dbReference type="CDD" id="cd02516">
    <property type="entry name" value="CDP-ME_synthetase"/>
    <property type="match status" value="1"/>
</dbReference>
<dbReference type="GO" id="GO:0019288">
    <property type="term" value="P:isopentenyl diphosphate biosynthetic process, methylerythritol 4-phosphate pathway"/>
    <property type="evidence" value="ECO:0007669"/>
    <property type="project" value="UniProtKB-UniRule"/>
</dbReference>
<dbReference type="AlphaFoldDB" id="G4QAA5"/>
<protein>
    <recommendedName>
        <fullName evidence="7">2-C-methyl-D-erythritol 4-phosphate cytidylyltransferase</fullName>
        <ecNumber evidence="7">2.7.7.60</ecNumber>
    </recommendedName>
    <alternativeName>
        <fullName evidence="7">4-diphosphocytidyl-2C-methyl-D-erythritol synthase</fullName>
    </alternativeName>
    <alternativeName>
        <fullName evidence="7">MEP cytidylyltransferase</fullName>
        <shortName evidence="7">MCT</shortName>
    </alternativeName>
</protein>
<dbReference type="GO" id="GO:0050518">
    <property type="term" value="F:2-C-methyl-D-erythritol 4-phosphate cytidylyltransferase activity"/>
    <property type="evidence" value="ECO:0007669"/>
    <property type="project" value="UniProtKB-UniRule"/>
</dbReference>
<comment type="function">
    <text evidence="7">Catalyzes the formation of 4-diphosphocytidyl-2-C-methyl-D-erythritol from CTP and 2-C-methyl-D-erythritol 4-phosphate (MEP).</text>
</comment>
<name>G4QAA5_TAYAM</name>
<evidence type="ECO:0000256" key="6">
    <source>
        <dbReference type="ARBA" id="ARBA00023229"/>
    </source>
</evidence>